<proteinExistence type="predicted"/>
<evidence type="ECO:0000256" key="3">
    <source>
        <dbReference type="SAM" id="SignalP"/>
    </source>
</evidence>
<dbReference type="GeneID" id="5720155"/>
<dbReference type="OrthoDB" id="546538at2759"/>
<feature type="compositionally biased region" description="Acidic residues" evidence="1">
    <location>
        <begin position="299"/>
        <end position="314"/>
    </location>
</feature>
<feature type="region of interest" description="Disordered" evidence="1">
    <location>
        <begin position="290"/>
        <end position="314"/>
    </location>
</feature>
<dbReference type="EMBL" id="CM008970">
    <property type="protein sequence ID" value="PNW78477.1"/>
    <property type="molecule type" value="Genomic_DNA"/>
</dbReference>
<gene>
    <name evidence="4" type="ORF">CHLRE_09g395900v5</name>
</gene>
<feature type="chain" id="PRO_5014474555" evidence="3">
    <location>
        <begin position="23"/>
        <end position="870"/>
    </location>
</feature>
<dbReference type="ExpressionAtlas" id="A0A2K3DD71">
    <property type="expression patterns" value="baseline and differential"/>
</dbReference>
<feature type="compositionally biased region" description="Gly residues" evidence="1">
    <location>
        <begin position="736"/>
        <end position="750"/>
    </location>
</feature>
<feature type="signal peptide" evidence="3">
    <location>
        <begin position="1"/>
        <end position="22"/>
    </location>
</feature>
<dbReference type="Gramene" id="PNW78477">
    <property type="protein sequence ID" value="PNW78477"/>
    <property type="gene ID" value="CHLRE_09g395900v5"/>
</dbReference>
<evidence type="ECO:0000313" key="5">
    <source>
        <dbReference type="Proteomes" id="UP000006906"/>
    </source>
</evidence>
<dbReference type="RefSeq" id="XP_001694604.2">
    <property type="nucleotide sequence ID" value="XM_001694552.2"/>
</dbReference>
<dbReference type="Proteomes" id="UP000006906">
    <property type="component" value="Chromosome 9"/>
</dbReference>
<evidence type="ECO:0000256" key="1">
    <source>
        <dbReference type="SAM" id="MobiDB-lite"/>
    </source>
</evidence>
<name>A0A2K3DD71_CHLRE</name>
<dbReference type="InParanoid" id="A0A2K3DD71"/>
<evidence type="ECO:0000313" key="4">
    <source>
        <dbReference type="EMBL" id="PNW78477.1"/>
    </source>
</evidence>
<feature type="region of interest" description="Disordered" evidence="1">
    <location>
        <begin position="561"/>
        <end position="591"/>
    </location>
</feature>
<dbReference type="AlphaFoldDB" id="A0A2K3DD71"/>
<feature type="transmembrane region" description="Helical" evidence="2">
    <location>
        <begin position="251"/>
        <end position="276"/>
    </location>
</feature>
<organism evidence="4 5">
    <name type="scientific">Chlamydomonas reinhardtii</name>
    <name type="common">Chlamydomonas smithii</name>
    <dbReference type="NCBI Taxonomy" id="3055"/>
    <lineage>
        <taxon>Eukaryota</taxon>
        <taxon>Viridiplantae</taxon>
        <taxon>Chlorophyta</taxon>
        <taxon>core chlorophytes</taxon>
        <taxon>Chlorophyceae</taxon>
        <taxon>CS clade</taxon>
        <taxon>Chlamydomonadales</taxon>
        <taxon>Chlamydomonadaceae</taxon>
        <taxon>Chlamydomonas</taxon>
    </lineage>
</organism>
<evidence type="ECO:0000256" key="2">
    <source>
        <dbReference type="SAM" id="Phobius"/>
    </source>
</evidence>
<keyword evidence="5" id="KW-1185">Reference proteome</keyword>
<reference evidence="4 5" key="1">
    <citation type="journal article" date="2007" name="Science">
        <title>The Chlamydomonas genome reveals the evolution of key animal and plant functions.</title>
        <authorList>
            <person name="Merchant S.S."/>
            <person name="Prochnik S.E."/>
            <person name="Vallon O."/>
            <person name="Harris E.H."/>
            <person name="Karpowicz S.J."/>
            <person name="Witman G.B."/>
            <person name="Terry A."/>
            <person name="Salamov A."/>
            <person name="Fritz-Laylin L.K."/>
            <person name="Marechal-Drouard L."/>
            <person name="Marshall W.F."/>
            <person name="Qu L.H."/>
            <person name="Nelson D.R."/>
            <person name="Sanderfoot A.A."/>
            <person name="Spalding M.H."/>
            <person name="Kapitonov V.V."/>
            <person name="Ren Q."/>
            <person name="Ferris P."/>
            <person name="Lindquist E."/>
            <person name="Shapiro H."/>
            <person name="Lucas S.M."/>
            <person name="Grimwood J."/>
            <person name="Schmutz J."/>
            <person name="Cardol P."/>
            <person name="Cerutti H."/>
            <person name="Chanfreau G."/>
            <person name="Chen C.L."/>
            <person name="Cognat V."/>
            <person name="Croft M.T."/>
            <person name="Dent R."/>
            <person name="Dutcher S."/>
            <person name="Fernandez E."/>
            <person name="Fukuzawa H."/>
            <person name="Gonzalez-Ballester D."/>
            <person name="Gonzalez-Halphen D."/>
            <person name="Hallmann A."/>
            <person name="Hanikenne M."/>
            <person name="Hippler M."/>
            <person name="Inwood W."/>
            <person name="Jabbari K."/>
            <person name="Kalanon M."/>
            <person name="Kuras R."/>
            <person name="Lefebvre P.A."/>
            <person name="Lemaire S.D."/>
            <person name="Lobanov A.V."/>
            <person name="Lohr M."/>
            <person name="Manuell A."/>
            <person name="Meier I."/>
            <person name="Mets L."/>
            <person name="Mittag M."/>
            <person name="Mittelmeier T."/>
            <person name="Moroney J.V."/>
            <person name="Moseley J."/>
            <person name="Napoli C."/>
            <person name="Nedelcu A.M."/>
            <person name="Niyogi K."/>
            <person name="Novoselov S.V."/>
            <person name="Paulsen I.T."/>
            <person name="Pazour G."/>
            <person name="Purton S."/>
            <person name="Ral J.P."/>
            <person name="Riano-Pachon D.M."/>
            <person name="Riekhof W."/>
            <person name="Rymarquis L."/>
            <person name="Schroda M."/>
            <person name="Stern D."/>
            <person name="Umen J."/>
            <person name="Willows R."/>
            <person name="Wilson N."/>
            <person name="Zimmer S.L."/>
            <person name="Allmer J."/>
            <person name="Balk J."/>
            <person name="Bisova K."/>
            <person name="Chen C.J."/>
            <person name="Elias M."/>
            <person name="Gendler K."/>
            <person name="Hauser C."/>
            <person name="Lamb M.R."/>
            <person name="Ledford H."/>
            <person name="Long J.C."/>
            <person name="Minagawa J."/>
            <person name="Page M.D."/>
            <person name="Pan J."/>
            <person name="Pootakham W."/>
            <person name="Roje S."/>
            <person name="Rose A."/>
            <person name="Stahlberg E."/>
            <person name="Terauchi A.M."/>
            <person name="Yang P."/>
            <person name="Ball S."/>
            <person name="Bowler C."/>
            <person name="Dieckmann C.L."/>
            <person name="Gladyshev V.N."/>
            <person name="Green P."/>
            <person name="Jorgensen R."/>
            <person name="Mayfield S."/>
            <person name="Mueller-Roeber B."/>
            <person name="Rajamani S."/>
            <person name="Sayre R.T."/>
            <person name="Brokstein P."/>
            <person name="Dubchak I."/>
            <person name="Goodstein D."/>
            <person name="Hornick L."/>
            <person name="Huang Y.W."/>
            <person name="Jhaveri J."/>
            <person name="Luo Y."/>
            <person name="Martinez D."/>
            <person name="Ngau W.C."/>
            <person name="Otillar B."/>
            <person name="Poliakov A."/>
            <person name="Porter A."/>
            <person name="Szajkowski L."/>
            <person name="Werner G."/>
            <person name="Zhou K."/>
            <person name="Grigoriev I.V."/>
            <person name="Rokhsar D.S."/>
            <person name="Grossman A.R."/>
        </authorList>
    </citation>
    <scope>NUCLEOTIDE SEQUENCE [LARGE SCALE GENOMIC DNA]</scope>
    <source>
        <strain evidence="5">CC-503</strain>
    </source>
</reference>
<feature type="region of interest" description="Disordered" evidence="1">
    <location>
        <begin position="453"/>
        <end position="480"/>
    </location>
</feature>
<feature type="region of interest" description="Disordered" evidence="1">
    <location>
        <begin position="718"/>
        <end position="758"/>
    </location>
</feature>
<feature type="compositionally biased region" description="Acidic residues" evidence="1">
    <location>
        <begin position="813"/>
        <end position="824"/>
    </location>
</feature>
<dbReference type="KEGG" id="cre:CHLRE_09g395900v5"/>
<keyword evidence="2" id="KW-0472">Membrane</keyword>
<keyword evidence="3" id="KW-0732">Signal</keyword>
<feature type="region of interest" description="Disordered" evidence="1">
    <location>
        <begin position="808"/>
        <end position="841"/>
    </location>
</feature>
<feature type="compositionally biased region" description="Gly residues" evidence="1">
    <location>
        <begin position="470"/>
        <end position="480"/>
    </location>
</feature>
<accession>A0A2K3DD71</accession>
<feature type="compositionally biased region" description="Low complexity" evidence="1">
    <location>
        <begin position="561"/>
        <end position="581"/>
    </location>
</feature>
<sequence>MQSHAACLWLLGLLVVSQGCGASAGLESVWRISSTQLGRKLTQATGATSIVPLLVDQSPCAALNADDAAPLLAEDNSTLGWATIQQGGAFLNGSVVLQVDLTAHVSGMYLADSSSTQVDASNVRACIVTDKPDACPVTRQLMYHFPRTADCTRRRATLDFAIPPNIFNCSYATPEDYEATFYLQLEVDLSFDTCLPPDGKYYAGSRRKAISPGCSYITVTAQCTPSTCERPTLSAEELAAQSGGGGSSSSLMPVIVGVSVGTTVLVLAILGGVLYMRKRQRDEAMRRKLQHKYSSGMEGGEDELVDTEDEDLDPEDDYELDFSGKSNATAAFGGLGRNSIFAGRSVLFSRSHRSTVGGRSLTALGGGGGYYQGGMGGSMIVPPGGGYVGGGYMGGGYGTSIYASATGAAMMGMGVARRGGMQSEIQPSYMIGSGGSVVGGEYRTPGARRFSTKYERRDTAGPGHSQPMSPGGGAYGQPMSPGGGAYGLPMSPGGAGYGQPMSPGGAAYGHAPYGRNSIAASYSLAFTGRDSAAISHLHPQPEIELHEDNYQLARMSTKMMSAGGAAGSGSAAGSPAGMTAGRKSPSLPRPAAAVTGRSVAQVAAELGLESPSGAAGHSVTWGAGAAGAPPPAPVLAGAAAAAAAAAHGAGADVYGAYENPELVPDNASAFINPLAMMAGESSSSDDDAAVAPSVAAARRAAAAAAAVPRAATGYKSWTQEARMASKQELSPSSTAGGSGSAGGAPSGGGAPSTVGAAHASSSYSHSQVWGGMGAGAAAAQQPALPAAMLRRQQAQQAAVAQQGAYQSYGAATTDDDTEDGEDLLPSERRRRGGGGSTTSAPLVALAESGAVGGGTLVIPVASQHLEGEDE</sequence>
<dbReference type="PaxDb" id="3055-EDP02599"/>
<keyword evidence="2" id="KW-1133">Transmembrane helix</keyword>
<keyword evidence="2" id="KW-0812">Transmembrane</keyword>
<protein>
    <submittedName>
        <fullName evidence="4">Uncharacterized protein</fullName>
    </submittedName>
</protein>